<gene>
    <name evidence="2" type="ORF">C8P63_10227</name>
</gene>
<name>A0A2T6C892_9BACL</name>
<protein>
    <submittedName>
        <fullName evidence="2">Uncharacterized protein</fullName>
    </submittedName>
</protein>
<evidence type="ECO:0000313" key="2">
    <source>
        <dbReference type="EMBL" id="PTX64534.1"/>
    </source>
</evidence>
<sequence>MAKKKRRRSNRPKEPKIPPKRKMIKESDLYYSRVVAPLRRDLRRARRTGRLDLVDDLWKQVENALRQHRILLKRARFVVRP</sequence>
<proteinExistence type="predicted"/>
<dbReference type="RefSeq" id="WP_108021605.1">
    <property type="nucleotide sequence ID" value="NZ_QBKR01000002.1"/>
</dbReference>
<dbReference type="EMBL" id="QBKR01000002">
    <property type="protein sequence ID" value="PTX64534.1"/>
    <property type="molecule type" value="Genomic_DNA"/>
</dbReference>
<organism evidence="2 3">
    <name type="scientific">Melghirimyces profundicolus</name>
    <dbReference type="NCBI Taxonomy" id="1242148"/>
    <lineage>
        <taxon>Bacteria</taxon>
        <taxon>Bacillati</taxon>
        <taxon>Bacillota</taxon>
        <taxon>Bacilli</taxon>
        <taxon>Bacillales</taxon>
        <taxon>Thermoactinomycetaceae</taxon>
        <taxon>Melghirimyces</taxon>
    </lineage>
</organism>
<dbReference type="AlphaFoldDB" id="A0A2T6C892"/>
<keyword evidence="3" id="KW-1185">Reference proteome</keyword>
<feature type="region of interest" description="Disordered" evidence="1">
    <location>
        <begin position="1"/>
        <end position="21"/>
    </location>
</feature>
<evidence type="ECO:0000256" key="1">
    <source>
        <dbReference type="SAM" id="MobiDB-lite"/>
    </source>
</evidence>
<dbReference type="Proteomes" id="UP000244240">
    <property type="component" value="Unassembled WGS sequence"/>
</dbReference>
<feature type="compositionally biased region" description="Basic residues" evidence="1">
    <location>
        <begin position="1"/>
        <end position="10"/>
    </location>
</feature>
<accession>A0A2T6C892</accession>
<reference evidence="2 3" key="1">
    <citation type="submission" date="2018-04" db="EMBL/GenBank/DDBJ databases">
        <title>Genomic Encyclopedia of Archaeal and Bacterial Type Strains, Phase II (KMG-II): from individual species to whole genera.</title>
        <authorList>
            <person name="Goeker M."/>
        </authorList>
    </citation>
    <scope>NUCLEOTIDE SEQUENCE [LARGE SCALE GENOMIC DNA]</scope>
    <source>
        <strain evidence="2 3">DSM 45787</strain>
    </source>
</reference>
<evidence type="ECO:0000313" key="3">
    <source>
        <dbReference type="Proteomes" id="UP000244240"/>
    </source>
</evidence>
<comment type="caution">
    <text evidence="2">The sequence shown here is derived from an EMBL/GenBank/DDBJ whole genome shotgun (WGS) entry which is preliminary data.</text>
</comment>